<keyword evidence="3" id="KW-1185">Reference proteome</keyword>
<feature type="transmembrane region" description="Helical" evidence="1">
    <location>
        <begin position="163"/>
        <end position="182"/>
    </location>
</feature>
<sequence>MFALTNIDDLVVLAVFFGRAGRHRPDQLRVIAGQYLGFCGILTVSIAGALGVSLLPHNAIPYLGLLPLSLGIRAGWQAWRSHTSEDDDSESPRDRGSGVLEVATVTFANGGDNVGAYVPVFAVVGAASISGYVGIFLICVALWCAAGLFLASRPPVAKLLTGWSHVILPVVLISIGLAILFGL</sequence>
<keyword evidence="1" id="KW-0472">Membrane</keyword>
<name>A0A255DMS0_9MYCO</name>
<feature type="transmembrane region" description="Helical" evidence="1">
    <location>
        <begin position="129"/>
        <end position="151"/>
    </location>
</feature>
<reference evidence="2 3" key="1">
    <citation type="submission" date="2017-07" db="EMBL/GenBank/DDBJ databases">
        <title>The new phylogeny of genus Mycobacterium.</title>
        <authorList>
            <person name="Tortoli E."/>
            <person name="Trovato A."/>
            <person name="Cirillo D.M."/>
        </authorList>
    </citation>
    <scope>NUCLEOTIDE SEQUENCE [LARGE SCALE GENOMIC DNA]</scope>
    <source>
        <strain evidence="2 3">ATCC 33027</strain>
    </source>
</reference>
<dbReference type="InterPro" id="IPR004676">
    <property type="entry name" value="Cd-R_transporter"/>
</dbReference>
<dbReference type="AlphaFoldDB" id="A0A255DMS0"/>
<organism evidence="2 3">
    <name type="scientific">Mycolicibacterium sphagni</name>
    <dbReference type="NCBI Taxonomy" id="1786"/>
    <lineage>
        <taxon>Bacteria</taxon>
        <taxon>Bacillati</taxon>
        <taxon>Actinomycetota</taxon>
        <taxon>Actinomycetes</taxon>
        <taxon>Mycobacteriales</taxon>
        <taxon>Mycobacteriaceae</taxon>
        <taxon>Mycolicibacterium</taxon>
    </lineage>
</organism>
<keyword evidence="1" id="KW-0812">Transmembrane</keyword>
<evidence type="ECO:0000256" key="1">
    <source>
        <dbReference type="SAM" id="Phobius"/>
    </source>
</evidence>
<dbReference type="OrthoDB" id="7995400at2"/>
<feature type="transmembrane region" description="Helical" evidence="1">
    <location>
        <begin position="35"/>
        <end position="55"/>
    </location>
</feature>
<dbReference type="EMBL" id="NOZR01000012">
    <property type="protein sequence ID" value="OYN78515.1"/>
    <property type="molecule type" value="Genomic_DNA"/>
</dbReference>
<proteinExistence type="predicted"/>
<gene>
    <name evidence="2" type="ORF">CG716_15955</name>
</gene>
<protein>
    <submittedName>
        <fullName evidence="2">Cadmium transporter</fullName>
    </submittedName>
</protein>
<dbReference type="Proteomes" id="UP000216063">
    <property type="component" value="Unassembled WGS sequence"/>
</dbReference>
<keyword evidence="1" id="KW-1133">Transmembrane helix</keyword>
<accession>A0A255DMS0</accession>
<evidence type="ECO:0000313" key="3">
    <source>
        <dbReference type="Proteomes" id="UP000216063"/>
    </source>
</evidence>
<comment type="caution">
    <text evidence="2">The sequence shown here is derived from an EMBL/GenBank/DDBJ whole genome shotgun (WGS) entry which is preliminary data.</text>
</comment>
<dbReference type="Pfam" id="PF03596">
    <property type="entry name" value="Cad"/>
    <property type="match status" value="1"/>
</dbReference>
<evidence type="ECO:0000313" key="2">
    <source>
        <dbReference type="EMBL" id="OYN78515.1"/>
    </source>
</evidence>